<evidence type="ECO:0000313" key="1">
    <source>
        <dbReference type="EMBL" id="KAK2193086.1"/>
    </source>
</evidence>
<comment type="caution">
    <text evidence="1">The sequence shown here is derived from an EMBL/GenBank/DDBJ whole genome shotgun (WGS) entry which is preliminary data.</text>
</comment>
<dbReference type="AlphaFoldDB" id="A0AAD9PEH6"/>
<dbReference type="SUPFAM" id="SSF56219">
    <property type="entry name" value="DNase I-like"/>
    <property type="match status" value="1"/>
</dbReference>
<dbReference type="PANTHER" id="PTHR46670">
    <property type="entry name" value="ENDO/EXONUCLEASE/PHOSPHATASE DOMAIN-CONTAINING PROTEIN"/>
    <property type="match status" value="1"/>
</dbReference>
<keyword evidence="2" id="KW-1185">Reference proteome</keyword>
<dbReference type="Gene3D" id="3.60.10.10">
    <property type="entry name" value="Endonuclease/exonuclease/phosphatase"/>
    <property type="match status" value="1"/>
</dbReference>
<organism evidence="1 2">
    <name type="scientific">Ridgeia piscesae</name>
    <name type="common">Tubeworm</name>
    <dbReference type="NCBI Taxonomy" id="27915"/>
    <lineage>
        <taxon>Eukaryota</taxon>
        <taxon>Metazoa</taxon>
        <taxon>Spiralia</taxon>
        <taxon>Lophotrochozoa</taxon>
        <taxon>Annelida</taxon>
        <taxon>Polychaeta</taxon>
        <taxon>Sedentaria</taxon>
        <taxon>Canalipalpata</taxon>
        <taxon>Sabellida</taxon>
        <taxon>Siboglinidae</taxon>
        <taxon>Ridgeia</taxon>
    </lineage>
</organism>
<proteinExistence type="predicted"/>
<accession>A0AAD9PEH6</accession>
<protein>
    <submittedName>
        <fullName evidence="1">Uncharacterized protein</fullName>
    </submittedName>
</protein>
<dbReference type="InterPro" id="IPR036691">
    <property type="entry name" value="Endo/exonu/phosph_ase_sf"/>
</dbReference>
<gene>
    <name evidence="1" type="ORF">NP493_17g05019</name>
</gene>
<evidence type="ECO:0000313" key="2">
    <source>
        <dbReference type="Proteomes" id="UP001209878"/>
    </source>
</evidence>
<dbReference type="Proteomes" id="UP001209878">
    <property type="component" value="Unassembled WGS sequence"/>
</dbReference>
<dbReference type="EMBL" id="JAODUO010000017">
    <property type="protein sequence ID" value="KAK2193086.1"/>
    <property type="molecule type" value="Genomic_DNA"/>
</dbReference>
<name>A0AAD9PEH6_RIDPI</name>
<reference evidence="1" key="1">
    <citation type="journal article" date="2023" name="Mol. Biol. Evol.">
        <title>Third-Generation Sequencing Reveals the Adaptive Role of the Epigenome in Three Deep-Sea Polychaetes.</title>
        <authorList>
            <person name="Perez M."/>
            <person name="Aroh O."/>
            <person name="Sun Y."/>
            <person name="Lan Y."/>
            <person name="Juniper S.K."/>
            <person name="Young C.R."/>
            <person name="Angers B."/>
            <person name="Qian P.Y."/>
        </authorList>
    </citation>
    <scope>NUCLEOTIDE SEQUENCE</scope>
    <source>
        <strain evidence="1">R07B-5</strain>
    </source>
</reference>
<sequence>MKICLVNAQSVRNKVSSLCDFISDDDFDILTMTETWLRDTPEDIQITCALTMPGYTFTHVPRRQHTNTTARGGGVAIMHKSNIKNDIEVFMESKIIRKP</sequence>
<dbReference type="PANTHER" id="PTHR46670:SF3">
    <property type="entry name" value="ENDONUCLEASE_EXONUCLEASE_PHOSPHATASE DOMAIN-CONTAINING PROTEIN"/>
    <property type="match status" value="1"/>
</dbReference>